<dbReference type="EMBL" id="UOEO01000183">
    <property type="protein sequence ID" value="VAW21745.1"/>
    <property type="molecule type" value="Genomic_DNA"/>
</dbReference>
<sequence>MDPVLQRGDAQGFCLLFCLILSLSKDEASKAQYFSRHCEERSDEAIQGGLDLSQFSVGLEKTGLPRPSFVGSQFVLRQAQDEAHCEAHHEGSARNDEWLDGFIDAPREAKKT</sequence>
<proteinExistence type="predicted"/>
<accession>A0A3B0TT20</accession>
<protein>
    <submittedName>
        <fullName evidence="1">Uncharacterized protein</fullName>
    </submittedName>
</protein>
<name>A0A3B0TT20_9ZZZZ</name>
<gene>
    <name evidence="1" type="ORF">MNBD_ALPHA12-429</name>
</gene>
<evidence type="ECO:0000313" key="1">
    <source>
        <dbReference type="EMBL" id="VAW21745.1"/>
    </source>
</evidence>
<dbReference type="AlphaFoldDB" id="A0A3B0TT20"/>
<reference evidence="1" key="1">
    <citation type="submission" date="2018-06" db="EMBL/GenBank/DDBJ databases">
        <authorList>
            <person name="Zhirakovskaya E."/>
        </authorList>
    </citation>
    <scope>NUCLEOTIDE SEQUENCE</scope>
</reference>
<organism evidence="1">
    <name type="scientific">hydrothermal vent metagenome</name>
    <dbReference type="NCBI Taxonomy" id="652676"/>
    <lineage>
        <taxon>unclassified sequences</taxon>
        <taxon>metagenomes</taxon>
        <taxon>ecological metagenomes</taxon>
    </lineage>
</organism>